<keyword evidence="2" id="KW-1185">Reference proteome</keyword>
<reference evidence="2" key="1">
    <citation type="journal article" date="2017" name="bioRxiv">
        <title>Conservation of a gene cluster reveals novel cercosporin biosynthetic mechanisms and extends production to the genus Colletotrichum.</title>
        <authorList>
            <person name="de Jonge R."/>
            <person name="Ebert M.K."/>
            <person name="Huitt-Roehl C.R."/>
            <person name="Pal P."/>
            <person name="Suttle J.C."/>
            <person name="Spanner R.E."/>
            <person name="Neubauer J.D."/>
            <person name="Jurick W.M.II."/>
            <person name="Stott K.A."/>
            <person name="Secor G.A."/>
            <person name="Thomma B.P.H.J."/>
            <person name="Van de Peer Y."/>
            <person name="Townsend C.A."/>
            <person name="Bolton M.D."/>
        </authorList>
    </citation>
    <scope>NUCLEOTIDE SEQUENCE [LARGE SCALE GENOMIC DNA]</scope>
    <source>
        <strain evidence="2">CBS538.71</strain>
    </source>
</reference>
<dbReference type="Proteomes" id="UP000237631">
    <property type="component" value="Unassembled WGS sequence"/>
</dbReference>
<accession>A0A2S6CF09</accession>
<dbReference type="OrthoDB" id="3642267at2759"/>
<gene>
    <name evidence="1" type="ORF">CBER1_04481</name>
</gene>
<evidence type="ECO:0008006" key="3">
    <source>
        <dbReference type="Google" id="ProtNLM"/>
    </source>
</evidence>
<dbReference type="SUPFAM" id="SSF81383">
    <property type="entry name" value="F-box domain"/>
    <property type="match status" value="1"/>
</dbReference>
<proteinExistence type="predicted"/>
<name>A0A2S6CF09_9PEZI</name>
<evidence type="ECO:0000313" key="1">
    <source>
        <dbReference type="EMBL" id="PPJ58332.1"/>
    </source>
</evidence>
<dbReference type="EMBL" id="PNEN01000465">
    <property type="protein sequence ID" value="PPJ58332.1"/>
    <property type="molecule type" value="Genomic_DNA"/>
</dbReference>
<comment type="caution">
    <text evidence="1">The sequence shown here is derived from an EMBL/GenBank/DDBJ whole genome shotgun (WGS) entry which is preliminary data.</text>
</comment>
<evidence type="ECO:0000313" key="2">
    <source>
        <dbReference type="Proteomes" id="UP000237631"/>
    </source>
</evidence>
<protein>
    <recommendedName>
        <fullName evidence="3">F-box domain-containing protein</fullName>
    </recommendedName>
</protein>
<organism evidence="1 2">
    <name type="scientific">Cercospora berteroae</name>
    <dbReference type="NCBI Taxonomy" id="357750"/>
    <lineage>
        <taxon>Eukaryota</taxon>
        <taxon>Fungi</taxon>
        <taxon>Dikarya</taxon>
        <taxon>Ascomycota</taxon>
        <taxon>Pezizomycotina</taxon>
        <taxon>Dothideomycetes</taxon>
        <taxon>Dothideomycetidae</taxon>
        <taxon>Mycosphaerellales</taxon>
        <taxon>Mycosphaerellaceae</taxon>
        <taxon>Cercospora</taxon>
    </lineage>
</organism>
<dbReference type="InterPro" id="IPR036047">
    <property type="entry name" value="F-box-like_dom_sf"/>
</dbReference>
<dbReference type="STRING" id="357750.A0A2S6CF09"/>
<sequence length="590" mass="67353">MASLPPSQTAPTKPSPLRIAELLEEIILYLPLRDILLCQRIDTTFRSVVQGSSQLRKVLFLEPATNKPLEYCPPYFEEDGLDHEQESEVSSRWKNPENGEAVHLLFNPFLMSLFITKKRFWQWAPFDEFTVPFSTDREHISLAKHSSRLIISEPGITKTARIRTPYLGKTVDSSYRGMLITHPPCTSLEANYVDRRLFGLWRDTVVDYSGVGVRFGQLLETVGGAVSQRLAVFASGKSAQNTHVEIDGAQHWRFFPESVLDHVIGWEMLALMNNPKNMTDDIDRIITARKKWDYAAVGKSNDENEQKGPFAWEEETVNQGDPFETMAADFGVCLNSLRFFLEPATSKTIELGYDHAVRPLFNPFLMSIFAKEERFWEFKPIDTWVSSEWMDCGEEFGGAIFADKMRNLIISEPWIAKAAEICTGDLLDLSGRSYSRMLVTHPSFRKIETRPWDRNLGVVANATVVEDSSVGIRFGSLLKAVLPALNRQLRMSTAVNPHGPMQMSRAGVERWRFCPESVLDHVTGGEMLAIMDDQLHINEMNDEINRIIRQRKEWDQIVGWTSKDDEIHRRLCVSEDGEWKARIALTEDDE</sequence>
<dbReference type="AlphaFoldDB" id="A0A2S6CF09"/>